<accession>A0A8E6EZB0</accession>
<reference evidence="3" key="1">
    <citation type="submission" date="2021-05" db="EMBL/GenBank/DDBJ databases">
        <title>Complete genome sequence of the cellulolytic planctomycete Telmatocola sphagniphila SP2T and characterization of the first cellulase from planctomycetes.</title>
        <authorList>
            <person name="Rakitin A.L."/>
            <person name="Beletsky A.V."/>
            <person name="Naumoff D.G."/>
            <person name="Kulichevskaya I.S."/>
            <person name="Mardanov A.V."/>
            <person name="Ravin N.V."/>
            <person name="Dedysh S.N."/>
        </authorList>
    </citation>
    <scope>NUCLEOTIDE SEQUENCE</scope>
    <source>
        <strain evidence="3">SP2T</strain>
    </source>
</reference>
<evidence type="ECO:0000256" key="1">
    <source>
        <dbReference type="SAM" id="Coils"/>
    </source>
</evidence>
<evidence type="ECO:0000313" key="3">
    <source>
        <dbReference type="EMBL" id="QVL33266.1"/>
    </source>
</evidence>
<proteinExistence type="predicted"/>
<sequence length="464" mass="51944">MKIKHKAPGFVSMWMLDVFCCALGCVTLLWLLKTRDASLAWDQTQTVQAELLETQLNLFDRNVEAMRLSADIEELQKNLALTNEQKTEANAQLALVRKERDETEKNLALARKEFEDQAKNLATVKDVAEKNARNLALAEKTAKDAEALLKSRREEAETLAKKSTSLEKDLAKKTAEMASLTRNTLDAKSRQEELERMNAQLAAEIKEMRLRTANNSASVDELKKKLDQAAVQLIDLQGTKAKLADKLNKMQIEKDNKFAGIALTGRKVVFLVDMSGSMERTDENTVAPHKWPIVAGTVAKIMRSLPNLEKYQIIMFSNRLVYPLGQSGEWLDYEAGKSETKAEEAVKGTRPLGETNMYEPFEAAFRMRSKGLDTIYLLSDGLPNAGPGLSPTQQQAVLSESQLGDILGKHIRQTMNRNWNRPDTQGQKVRINSVGFFYESPDVGAFLWALSRENDGSFVGMSKP</sequence>
<dbReference type="Pfam" id="PF13519">
    <property type="entry name" value="VWA_2"/>
    <property type="match status" value="1"/>
</dbReference>
<feature type="coiled-coil region" evidence="1">
    <location>
        <begin position="65"/>
        <end position="253"/>
    </location>
</feature>
<dbReference type="Proteomes" id="UP000676194">
    <property type="component" value="Chromosome"/>
</dbReference>
<evidence type="ECO:0000259" key="2">
    <source>
        <dbReference type="Pfam" id="PF13519"/>
    </source>
</evidence>
<keyword evidence="4" id="KW-1185">Reference proteome</keyword>
<dbReference type="AlphaFoldDB" id="A0A8E6EZB0"/>
<dbReference type="KEGG" id="tsph:KIH39_04940"/>
<evidence type="ECO:0000313" key="4">
    <source>
        <dbReference type="Proteomes" id="UP000676194"/>
    </source>
</evidence>
<keyword evidence="1" id="KW-0175">Coiled coil</keyword>
<dbReference type="InterPro" id="IPR036465">
    <property type="entry name" value="vWFA_dom_sf"/>
</dbReference>
<organism evidence="3 4">
    <name type="scientific">Telmatocola sphagniphila</name>
    <dbReference type="NCBI Taxonomy" id="1123043"/>
    <lineage>
        <taxon>Bacteria</taxon>
        <taxon>Pseudomonadati</taxon>
        <taxon>Planctomycetota</taxon>
        <taxon>Planctomycetia</taxon>
        <taxon>Gemmatales</taxon>
        <taxon>Gemmataceae</taxon>
    </lineage>
</organism>
<dbReference type="EMBL" id="CP074694">
    <property type="protein sequence ID" value="QVL33266.1"/>
    <property type="molecule type" value="Genomic_DNA"/>
</dbReference>
<feature type="domain" description="VWFA" evidence="2">
    <location>
        <begin position="268"/>
        <end position="381"/>
    </location>
</feature>
<dbReference type="Gene3D" id="3.40.50.410">
    <property type="entry name" value="von Willebrand factor, type A domain"/>
    <property type="match status" value="1"/>
</dbReference>
<protein>
    <submittedName>
        <fullName evidence="3">VWA domain-containing protein</fullName>
    </submittedName>
</protein>
<dbReference type="InterPro" id="IPR002035">
    <property type="entry name" value="VWF_A"/>
</dbReference>
<gene>
    <name evidence="3" type="ORF">KIH39_04940</name>
</gene>
<name>A0A8E6EZB0_9BACT</name>
<dbReference type="RefSeq" id="WP_213498156.1">
    <property type="nucleotide sequence ID" value="NZ_CP074694.1"/>
</dbReference>
<dbReference type="SUPFAM" id="SSF53300">
    <property type="entry name" value="vWA-like"/>
    <property type="match status" value="1"/>
</dbReference>